<protein>
    <submittedName>
        <fullName evidence="3">Uncharacterized protein</fullName>
    </submittedName>
</protein>
<keyword evidence="2" id="KW-1133">Transmembrane helix</keyword>
<dbReference type="AlphaFoldDB" id="A0A4U0S0M1"/>
<feature type="region of interest" description="Disordered" evidence="1">
    <location>
        <begin position="143"/>
        <end position="165"/>
    </location>
</feature>
<evidence type="ECO:0000313" key="4">
    <source>
        <dbReference type="Proteomes" id="UP000305778"/>
    </source>
</evidence>
<keyword evidence="4" id="KW-1185">Reference proteome</keyword>
<comment type="caution">
    <text evidence="3">The sequence shown here is derived from an EMBL/GenBank/DDBJ whole genome shotgun (WGS) entry which is preliminary data.</text>
</comment>
<evidence type="ECO:0000256" key="1">
    <source>
        <dbReference type="SAM" id="MobiDB-lite"/>
    </source>
</evidence>
<feature type="transmembrane region" description="Helical" evidence="2">
    <location>
        <begin position="35"/>
        <end position="58"/>
    </location>
</feature>
<dbReference type="EMBL" id="SUMC01000083">
    <property type="protein sequence ID" value="TKA00601.1"/>
    <property type="molecule type" value="Genomic_DNA"/>
</dbReference>
<feature type="transmembrane region" description="Helical" evidence="2">
    <location>
        <begin position="70"/>
        <end position="95"/>
    </location>
</feature>
<gene>
    <name evidence="3" type="ORF">FCI23_42525</name>
</gene>
<dbReference type="Proteomes" id="UP000305778">
    <property type="component" value="Unassembled WGS sequence"/>
</dbReference>
<proteinExistence type="predicted"/>
<reference evidence="3 4" key="1">
    <citation type="submission" date="2019-04" db="EMBL/GenBank/DDBJ databases">
        <title>Streptomyces oryziradicis sp. nov., a novel actinomycete isolated from rhizosphere soil of rice (Oryza sativa L.).</title>
        <authorList>
            <person name="Li C."/>
        </authorList>
    </citation>
    <scope>NUCLEOTIDE SEQUENCE [LARGE SCALE GENOMIC DNA]</scope>
    <source>
        <strain evidence="3 4">NEAU-C40</strain>
    </source>
</reference>
<keyword evidence="2" id="KW-0812">Transmembrane</keyword>
<accession>A0A4U0S0M1</accession>
<organism evidence="3 4">
    <name type="scientific">Actinacidiphila oryziradicis</name>
    <dbReference type="NCBI Taxonomy" id="2571141"/>
    <lineage>
        <taxon>Bacteria</taxon>
        <taxon>Bacillati</taxon>
        <taxon>Actinomycetota</taxon>
        <taxon>Actinomycetes</taxon>
        <taxon>Kitasatosporales</taxon>
        <taxon>Streptomycetaceae</taxon>
        <taxon>Actinacidiphila</taxon>
    </lineage>
</organism>
<keyword evidence="2" id="KW-0472">Membrane</keyword>
<evidence type="ECO:0000256" key="2">
    <source>
        <dbReference type="SAM" id="Phobius"/>
    </source>
</evidence>
<sequence length="165" mass="17292">MIVIAAATEYDAYLRARETAAKRPPVGSTSARGGVLLPGQAVLAPVLSAVFLLPGYALRLHGAHPTFSEALLTAGWIAAGTAAVTILAAGTSLLVTAARNRTAPLGDGPIHDDQAAARAWEAWQQALPEHGILPFLHRQLQQEQPAGTGRPPLPLSLHQPAFHRA</sequence>
<dbReference type="RefSeq" id="WP_136729414.1">
    <property type="nucleotide sequence ID" value="NZ_SUMC01000083.1"/>
</dbReference>
<evidence type="ECO:0000313" key="3">
    <source>
        <dbReference type="EMBL" id="TKA00601.1"/>
    </source>
</evidence>
<name>A0A4U0S0M1_9ACTN</name>